<dbReference type="AlphaFoldDB" id="A0A4Y4B321"/>
<reference evidence="2 3" key="1">
    <citation type="submission" date="2019-06" db="EMBL/GenBank/DDBJ databases">
        <title>Whole genome shotgun sequence of Microbacterium liquefaciens NBRC 15037.</title>
        <authorList>
            <person name="Hosoyama A."/>
            <person name="Uohara A."/>
            <person name="Ohji S."/>
            <person name="Ichikawa N."/>
        </authorList>
    </citation>
    <scope>NUCLEOTIDE SEQUENCE [LARGE SCALE GENOMIC DNA]</scope>
    <source>
        <strain evidence="2 3">NBRC 15037</strain>
    </source>
</reference>
<dbReference type="InterPro" id="IPR001387">
    <property type="entry name" value="Cro/C1-type_HTH"/>
</dbReference>
<name>A0A4Y4B321_MICMQ</name>
<proteinExistence type="predicted"/>
<dbReference type="EMBL" id="BJNQ01000003">
    <property type="protein sequence ID" value="GEC74756.1"/>
    <property type="molecule type" value="Genomic_DNA"/>
</dbReference>
<protein>
    <recommendedName>
        <fullName evidence="1">HTH cro/C1-type domain-containing protein</fullName>
    </recommendedName>
</protein>
<dbReference type="Proteomes" id="UP000317410">
    <property type="component" value="Unassembled WGS sequence"/>
</dbReference>
<feature type="domain" description="HTH cro/C1-type" evidence="1">
    <location>
        <begin position="10"/>
        <end position="74"/>
    </location>
</feature>
<sequence length="116" mass="13231">MKREITYEWRIRELMAKHRMKSSTDLVQPLKERGITFSASQVYRLVAAENPERIAFKVLFALCDIFSCSVEDLAPWAAADARTTRRKLAANGNSGLADLRNYRPARARVLDDEEDG</sequence>
<dbReference type="Pfam" id="PF13443">
    <property type="entry name" value="HTH_26"/>
    <property type="match status" value="1"/>
</dbReference>
<evidence type="ECO:0000313" key="2">
    <source>
        <dbReference type="EMBL" id="GEC74756.1"/>
    </source>
</evidence>
<evidence type="ECO:0000313" key="3">
    <source>
        <dbReference type="Proteomes" id="UP000317410"/>
    </source>
</evidence>
<evidence type="ECO:0000259" key="1">
    <source>
        <dbReference type="Pfam" id="PF13443"/>
    </source>
</evidence>
<accession>A0A4Y4B321</accession>
<dbReference type="RefSeq" id="WP_141386077.1">
    <property type="nucleotide sequence ID" value="NZ_BJNQ01000003.1"/>
</dbReference>
<comment type="caution">
    <text evidence="2">The sequence shown here is derived from an EMBL/GenBank/DDBJ whole genome shotgun (WGS) entry which is preliminary data.</text>
</comment>
<gene>
    <name evidence="2" type="ORF">MLI01_09010</name>
</gene>
<organism evidence="2 3">
    <name type="scientific">Microbacterium maritypicum</name>
    <name type="common">Microbacterium liquefaciens</name>
    <dbReference type="NCBI Taxonomy" id="33918"/>
    <lineage>
        <taxon>Bacteria</taxon>
        <taxon>Bacillati</taxon>
        <taxon>Actinomycetota</taxon>
        <taxon>Actinomycetes</taxon>
        <taxon>Micrococcales</taxon>
        <taxon>Microbacteriaceae</taxon>
        <taxon>Microbacterium</taxon>
    </lineage>
</organism>